<dbReference type="Pfam" id="PF01865">
    <property type="entry name" value="PhoU_div"/>
    <property type="match status" value="1"/>
</dbReference>
<evidence type="ECO:0000256" key="1">
    <source>
        <dbReference type="ARBA" id="ARBA00008591"/>
    </source>
</evidence>
<accession>A0A9X3MUD3</accession>
<evidence type="ECO:0000313" key="3">
    <source>
        <dbReference type="Proteomes" id="UP001149140"/>
    </source>
</evidence>
<name>A0A9X3MUD3_9ACTN</name>
<organism evidence="2 3">
    <name type="scientific">Solirubrobacter ginsenosidimutans</name>
    <dbReference type="NCBI Taxonomy" id="490573"/>
    <lineage>
        <taxon>Bacteria</taxon>
        <taxon>Bacillati</taxon>
        <taxon>Actinomycetota</taxon>
        <taxon>Thermoleophilia</taxon>
        <taxon>Solirubrobacterales</taxon>
        <taxon>Solirubrobacteraceae</taxon>
        <taxon>Solirubrobacter</taxon>
    </lineage>
</organism>
<keyword evidence="3" id="KW-1185">Reference proteome</keyword>
<dbReference type="PANTHER" id="PTHR37298">
    <property type="entry name" value="UPF0111 PROTEIN YKAA"/>
    <property type="match status" value="1"/>
</dbReference>
<dbReference type="RefSeq" id="WP_270040630.1">
    <property type="nucleotide sequence ID" value="NZ_JAPDOD010000012.1"/>
</dbReference>
<proteinExistence type="inferred from homology"/>
<sequence length="210" mass="23190">MAFRRTHPDPQLLTLFEESGRNVQRSALLLRDLLSDYPEQAGLSRDIVLCEQEGDRIVHDILHRLAERGSRRAHLDSADVHALAGALDDIVDFAEEAADQLALYGVEAPMDQALQISDVLVKASEQVATSLRGLRNGLDVGPQLVEIHRLENEADRIQRAAIANLFVAGIDPMIVIRWKDIFDTLESAVDACETVANVLEGMVLKRANGH</sequence>
<gene>
    <name evidence="2" type="ORF">OM076_14175</name>
</gene>
<evidence type="ECO:0000313" key="2">
    <source>
        <dbReference type="EMBL" id="MDA0161420.1"/>
    </source>
</evidence>
<comment type="caution">
    <text evidence="2">The sequence shown here is derived from an EMBL/GenBank/DDBJ whole genome shotgun (WGS) entry which is preliminary data.</text>
</comment>
<protein>
    <submittedName>
        <fullName evidence="2">DUF47 family protein</fullName>
    </submittedName>
</protein>
<dbReference type="Gene3D" id="1.20.58.220">
    <property type="entry name" value="Phosphate transport system protein phou homolog 2, domain 2"/>
    <property type="match status" value="1"/>
</dbReference>
<reference evidence="2" key="1">
    <citation type="submission" date="2022-10" db="EMBL/GenBank/DDBJ databases">
        <title>The WGS of Solirubrobacter ginsenosidimutans DSM 21036.</title>
        <authorList>
            <person name="Jiang Z."/>
        </authorList>
    </citation>
    <scope>NUCLEOTIDE SEQUENCE</scope>
    <source>
        <strain evidence="2">DSM 21036</strain>
    </source>
</reference>
<dbReference type="EMBL" id="JAPDOD010000012">
    <property type="protein sequence ID" value="MDA0161420.1"/>
    <property type="molecule type" value="Genomic_DNA"/>
</dbReference>
<dbReference type="InterPro" id="IPR038078">
    <property type="entry name" value="PhoU-like_sf"/>
</dbReference>
<comment type="similarity">
    <text evidence="1">Belongs to the UPF0111 family.</text>
</comment>
<dbReference type="PANTHER" id="PTHR37298:SF1">
    <property type="entry name" value="UPF0111 PROTEIN YKAA"/>
    <property type="match status" value="1"/>
</dbReference>
<dbReference type="AlphaFoldDB" id="A0A9X3MUD3"/>
<dbReference type="InterPro" id="IPR052912">
    <property type="entry name" value="UPF0111_domain"/>
</dbReference>
<dbReference type="InterPro" id="IPR018445">
    <property type="entry name" value="Put_Phosphate_transp_reg"/>
</dbReference>
<dbReference type="Proteomes" id="UP001149140">
    <property type="component" value="Unassembled WGS sequence"/>
</dbReference>